<feature type="binding site" evidence="7">
    <location>
        <position position="452"/>
    </location>
    <ligand>
        <name>meso-2,6-diaminopimelate</name>
        <dbReference type="ChEBI" id="CHEBI:57791"/>
    </ligand>
</feature>
<feature type="binding site" evidence="7">
    <location>
        <position position="30"/>
    </location>
    <ligand>
        <name>UDP-N-acetyl-alpha-D-muramoyl-L-alanyl-D-glutamate</name>
        <dbReference type="ChEBI" id="CHEBI:83900"/>
    </ligand>
</feature>
<name>A0ABZ2IAQ9_9HYPH</name>
<evidence type="ECO:0000256" key="3">
    <source>
        <dbReference type="ARBA" id="ARBA00022960"/>
    </source>
</evidence>
<dbReference type="InterPro" id="IPR036615">
    <property type="entry name" value="Mur_ligase_C_dom_sf"/>
</dbReference>
<keyword evidence="7" id="KW-0067">ATP-binding</keyword>
<dbReference type="InterPro" id="IPR035911">
    <property type="entry name" value="MurE/MurF_N"/>
</dbReference>
<evidence type="ECO:0000313" key="12">
    <source>
        <dbReference type="EMBL" id="WWT34162.1"/>
    </source>
</evidence>
<comment type="caution">
    <text evidence="7">Lacks conserved residue(s) required for the propagation of feature annotation.</text>
</comment>
<protein>
    <recommendedName>
        <fullName evidence="7">UDP-N-acetylmuramoyl-L-alanyl-D-glutamate--2,6-diaminopimelate ligase</fullName>
        <ecNumber evidence="7">6.3.2.13</ecNumber>
    </recommendedName>
    <alternativeName>
        <fullName evidence="7">Meso-A2pm-adding enzyme</fullName>
    </alternativeName>
    <alternativeName>
        <fullName evidence="7">Meso-diaminopimelate-adding enzyme</fullName>
    </alternativeName>
    <alternativeName>
        <fullName evidence="7">UDP-MurNAc-L-Ala-D-Glu:meso-diaminopimelate ligase</fullName>
    </alternativeName>
    <alternativeName>
        <fullName evidence="7">UDP-MurNAc-tripeptide synthetase</fullName>
    </alternativeName>
    <alternativeName>
        <fullName evidence="7">UDP-N-acetylmuramyl-tripeptide synthetase</fullName>
    </alternativeName>
</protein>
<keyword evidence="7" id="KW-0460">Magnesium</keyword>
<reference evidence="12 13" key="1">
    <citation type="submission" date="2024-02" db="EMBL/GenBank/DDBJ databases">
        <title>Complete genome sequence of Pelagibacterium nitratireducens ZH15.</title>
        <authorList>
            <person name="Zhao L.H."/>
        </authorList>
    </citation>
    <scope>NUCLEOTIDE SEQUENCE [LARGE SCALE GENOMIC DNA]</scope>
    <source>
        <strain evidence="12 13">ZH15</strain>
    </source>
</reference>
<comment type="pathway">
    <text evidence="7 8">Cell wall biogenesis; peptidoglycan biosynthesis.</text>
</comment>
<keyword evidence="7" id="KW-0963">Cytoplasm</keyword>
<feature type="short sequence motif" description="Meso-diaminopimelate recognition motif" evidence="7">
    <location>
        <begin position="404"/>
        <end position="407"/>
    </location>
</feature>
<dbReference type="SUPFAM" id="SSF53623">
    <property type="entry name" value="MurD-like peptide ligases, catalytic domain"/>
    <property type="match status" value="1"/>
</dbReference>
<comment type="function">
    <text evidence="7">Catalyzes the addition of meso-diaminopimelic acid to the nucleotide precursor UDP-N-acetylmuramoyl-L-alanyl-D-glutamate (UMAG) in the biosynthesis of bacterial cell-wall peptidoglycan.</text>
</comment>
<sequence>MPHKLTDIVHRAAGAGDVPDIAIGGLNADSRLIGQGDVFFALPGARGHGNIYAQDAAGRGAVAMVTDTAPQADPGIPVVMVEDVRAAYAIAAANFCGPQPAICAAVTGTNGKTSVVSFLRQIWAYAGIRGASLGTLGLMVGEEHIPGELTTPDSLSLHKILAQLKADGIDHVALEASSHGLHQRRLDGVKFTAVAFTNLSRDHLDYHETVDAYRDAKLRLFRDLIDGNATAVVDAENEEGMPFMFAALDKGATVFTVGEGGAHIDVESVESEGFGQRIKGKLVGEPMEFLLPLVGRFQVDNAVVAAGLAMATGVANGDAIKALETIKGAKGRLEKVAQRGEAAVFVDYAHTPDALENALVALRPFAKGRLTVVFGCGGDRDPGKRPQMGEVAQRLADRVIVTDDNPRTEDAGAIRAQILAAVPEALEIADRAEAIGHAIAEMGAEDVILVAGKGHEDYQIVGKTKHHFSDHEVVRAAFED</sequence>
<dbReference type="NCBIfam" id="NF001124">
    <property type="entry name" value="PRK00139.1-2"/>
    <property type="match status" value="1"/>
</dbReference>
<evidence type="ECO:0000256" key="5">
    <source>
        <dbReference type="ARBA" id="ARBA00023306"/>
    </source>
</evidence>
<feature type="binding site" evidence="7">
    <location>
        <begin position="108"/>
        <end position="114"/>
    </location>
    <ligand>
        <name>ATP</name>
        <dbReference type="ChEBI" id="CHEBI:30616"/>
    </ligand>
</feature>
<feature type="binding site" evidence="7">
    <location>
        <position position="185"/>
    </location>
    <ligand>
        <name>UDP-N-acetyl-alpha-D-muramoyl-L-alanyl-D-glutamate</name>
        <dbReference type="ChEBI" id="CHEBI:83900"/>
    </ligand>
</feature>
<keyword evidence="6 7" id="KW-0961">Cell wall biogenesis/degradation</keyword>
<comment type="PTM">
    <text evidence="7">Carboxylation is probably crucial for Mg(2+) binding and, consequently, for the gamma-phosphate positioning of ATP.</text>
</comment>
<dbReference type="RefSeq" id="WP_338609916.1">
    <property type="nucleotide sequence ID" value="NZ_CP146275.1"/>
</dbReference>
<dbReference type="InterPro" id="IPR000713">
    <property type="entry name" value="Mur_ligase_N"/>
</dbReference>
<feature type="domain" description="Mur ligase central" evidence="11">
    <location>
        <begin position="106"/>
        <end position="309"/>
    </location>
</feature>
<gene>
    <name evidence="7" type="primary">murE</name>
    <name evidence="12" type="ORF">V6617_06780</name>
</gene>
<dbReference type="SUPFAM" id="SSF63418">
    <property type="entry name" value="MurE/MurF N-terminal domain"/>
    <property type="match status" value="1"/>
</dbReference>
<evidence type="ECO:0000256" key="4">
    <source>
        <dbReference type="ARBA" id="ARBA00022984"/>
    </source>
</evidence>
<evidence type="ECO:0000256" key="1">
    <source>
        <dbReference type="ARBA" id="ARBA00005898"/>
    </source>
</evidence>
<dbReference type="Pfam" id="PF08245">
    <property type="entry name" value="Mur_ligase_M"/>
    <property type="match status" value="1"/>
</dbReference>
<feature type="binding site" evidence="7">
    <location>
        <position position="456"/>
    </location>
    <ligand>
        <name>meso-2,6-diaminopimelate</name>
        <dbReference type="ChEBI" id="CHEBI:57791"/>
    </ligand>
</feature>
<evidence type="ECO:0000259" key="11">
    <source>
        <dbReference type="Pfam" id="PF08245"/>
    </source>
</evidence>
<dbReference type="Gene3D" id="3.40.1190.10">
    <property type="entry name" value="Mur-like, catalytic domain"/>
    <property type="match status" value="1"/>
</dbReference>
<evidence type="ECO:0000256" key="7">
    <source>
        <dbReference type="HAMAP-Rule" id="MF_00208"/>
    </source>
</evidence>
<feature type="binding site" evidence="7">
    <location>
        <position position="183"/>
    </location>
    <ligand>
        <name>UDP-N-acetyl-alpha-D-muramoyl-L-alanyl-D-glutamate</name>
        <dbReference type="ChEBI" id="CHEBI:83900"/>
    </ligand>
</feature>
<comment type="subcellular location">
    <subcellularLocation>
        <location evidence="7 8">Cytoplasm</location>
    </subcellularLocation>
</comment>
<dbReference type="EC" id="6.3.2.13" evidence="7"/>
<dbReference type="NCBIfam" id="TIGR01085">
    <property type="entry name" value="murE"/>
    <property type="match status" value="1"/>
</dbReference>
<keyword evidence="5 7" id="KW-0131">Cell cycle</keyword>
<dbReference type="Pfam" id="PF02875">
    <property type="entry name" value="Mur_ligase_C"/>
    <property type="match status" value="1"/>
</dbReference>
<organism evidence="12 13">
    <name type="scientific">Pelagibacterium nitratireducens</name>
    <dbReference type="NCBI Taxonomy" id="1046114"/>
    <lineage>
        <taxon>Bacteria</taxon>
        <taxon>Pseudomonadati</taxon>
        <taxon>Pseudomonadota</taxon>
        <taxon>Alphaproteobacteria</taxon>
        <taxon>Hyphomicrobiales</taxon>
        <taxon>Devosiaceae</taxon>
        <taxon>Pelagibacterium</taxon>
    </lineage>
</organism>
<dbReference type="Gene3D" id="3.90.190.20">
    <property type="entry name" value="Mur ligase, C-terminal domain"/>
    <property type="match status" value="1"/>
</dbReference>
<dbReference type="NCBIfam" id="NF001126">
    <property type="entry name" value="PRK00139.1-4"/>
    <property type="match status" value="1"/>
</dbReference>
<evidence type="ECO:0000256" key="8">
    <source>
        <dbReference type="RuleBase" id="RU004135"/>
    </source>
</evidence>
<evidence type="ECO:0000256" key="6">
    <source>
        <dbReference type="ARBA" id="ARBA00023316"/>
    </source>
</evidence>
<evidence type="ECO:0000256" key="2">
    <source>
        <dbReference type="ARBA" id="ARBA00022618"/>
    </source>
</evidence>
<dbReference type="InterPro" id="IPR004101">
    <property type="entry name" value="Mur_ligase_C"/>
</dbReference>
<keyword evidence="3 7" id="KW-0133">Cell shape</keyword>
<accession>A0ABZ2IAQ9</accession>
<feature type="binding site" evidence="7">
    <location>
        <begin position="404"/>
        <end position="407"/>
    </location>
    <ligand>
        <name>meso-2,6-diaminopimelate</name>
        <dbReference type="ChEBI" id="CHEBI:57791"/>
    </ligand>
</feature>
<dbReference type="SUPFAM" id="SSF53244">
    <property type="entry name" value="MurD-like peptide ligases, peptide-binding domain"/>
    <property type="match status" value="1"/>
</dbReference>
<keyword evidence="13" id="KW-1185">Reference proteome</keyword>
<dbReference type="Gene3D" id="3.40.1390.10">
    <property type="entry name" value="MurE/MurF, N-terminal domain"/>
    <property type="match status" value="1"/>
</dbReference>
<dbReference type="InterPro" id="IPR036565">
    <property type="entry name" value="Mur-like_cat_sf"/>
</dbReference>
<feature type="binding site" evidence="7">
    <location>
        <position position="177"/>
    </location>
    <ligand>
        <name>UDP-N-acetyl-alpha-D-muramoyl-L-alanyl-D-glutamate</name>
        <dbReference type="ChEBI" id="CHEBI:83900"/>
    </ligand>
</feature>
<comment type="cofactor">
    <cofactor evidence="7">
        <name>Mg(2+)</name>
        <dbReference type="ChEBI" id="CHEBI:18420"/>
    </cofactor>
</comment>
<feature type="modified residue" description="N6-carboxylysine" evidence="7">
    <location>
        <position position="217"/>
    </location>
</feature>
<dbReference type="InterPro" id="IPR013221">
    <property type="entry name" value="Mur_ligase_cen"/>
</dbReference>
<keyword evidence="7 12" id="KW-0436">Ligase</keyword>
<dbReference type="HAMAP" id="MF_00208">
    <property type="entry name" value="MurE"/>
    <property type="match status" value="1"/>
</dbReference>
<dbReference type="Proteomes" id="UP001369958">
    <property type="component" value="Chromosome"/>
</dbReference>
<keyword evidence="4 7" id="KW-0573">Peptidoglycan synthesis</keyword>
<evidence type="ECO:0000313" key="13">
    <source>
        <dbReference type="Proteomes" id="UP001369958"/>
    </source>
</evidence>
<comment type="similarity">
    <text evidence="1 7">Belongs to the MurCDEF family. MurE subfamily.</text>
</comment>
<keyword evidence="7" id="KW-0547">Nucleotide-binding</keyword>
<dbReference type="PANTHER" id="PTHR23135">
    <property type="entry name" value="MUR LIGASE FAMILY MEMBER"/>
    <property type="match status" value="1"/>
</dbReference>
<comment type="catalytic activity">
    <reaction evidence="7">
        <text>UDP-N-acetyl-alpha-D-muramoyl-L-alanyl-D-glutamate + meso-2,6-diaminopimelate + ATP = UDP-N-acetyl-alpha-D-muramoyl-L-alanyl-gamma-D-glutamyl-meso-2,6-diaminopimelate + ADP + phosphate + H(+)</text>
        <dbReference type="Rhea" id="RHEA:23676"/>
        <dbReference type="ChEBI" id="CHEBI:15378"/>
        <dbReference type="ChEBI" id="CHEBI:30616"/>
        <dbReference type="ChEBI" id="CHEBI:43474"/>
        <dbReference type="ChEBI" id="CHEBI:57791"/>
        <dbReference type="ChEBI" id="CHEBI:83900"/>
        <dbReference type="ChEBI" id="CHEBI:83905"/>
        <dbReference type="ChEBI" id="CHEBI:456216"/>
        <dbReference type="EC" id="6.3.2.13"/>
    </reaction>
</comment>
<dbReference type="Pfam" id="PF01225">
    <property type="entry name" value="Mur_ligase"/>
    <property type="match status" value="1"/>
</dbReference>
<evidence type="ECO:0000259" key="10">
    <source>
        <dbReference type="Pfam" id="PF02875"/>
    </source>
</evidence>
<feature type="binding site" evidence="7">
    <location>
        <begin position="150"/>
        <end position="151"/>
    </location>
    <ligand>
        <name>UDP-N-acetyl-alpha-D-muramoyl-L-alanyl-D-glutamate</name>
        <dbReference type="ChEBI" id="CHEBI:83900"/>
    </ligand>
</feature>
<proteinExistence type="inferred from homology"/>
<feature type="binding site" evidence="7">
    <location>
        <position position="380"/>
    </location>
    <ligand>
        <name>meso-2,6-diaminopimelate</name>
        <dbReference type="ChEBI" id="CHEBI:57791"/>
    </ligand>
</feature>
<dbReference type="PANTHER" id="PTHR23135:SF4">
    <property type="entry name" value="UDP-N-ACETYLMURAMOYL-L-ALANYL-D-GLUTAMATE--2,6-DIAMINOPIMELATE LIGASE MURE HOMOLOG, CHLOROPLASTIC"/>
    <property type="match status" value="1"/>
</dbReference>
<feature type="domain" description="Mur ligase N-terminal catalytic" evidence="9">
    <location>
        <begin position="23"/>
        <end position="78"/>
    </location>
</feature>
<dbReference type="InterPro" id="IPR005761">
    <property type="entry name" value="UDP-N-AcMur-Glu-dNH2Pim_ligase"/>
</dbReference>
<keyword evidence="2 7" id="KW-0132">Cell division</keyword>
<dbReference type="EMBL" id="CP146275">
    <property type="protein sequence ID" value="WWT34162.1"/>
    <property type="molecule type" value="Genomic_DNA"/>
</dbReference>
<dbReference type="GO" id="GO:0008765">
    <property type="term" value="F:UDP-N-acetylmuramoylalanyl-D-glutamate-2,6-diaminopimelate ligase activity"/>
    <property type="evidence" value="ECO:0007669"/>
    <property type="project" value="UniProtKB-EC"/>
</dbReference>
<evidence type="ECO:0000259" key="9">
    <source>
        <dbReference type="Pfam" id="PF01225"/>
    </source>
</evidence>
<feature type="domain" description="Mur ligase C-terminal" evidence="10">
    <location>
        <begin position="331"/>
        <end position="454"/>
    </location>
</feature>